<dbReference type="AlphaFoldDB" id="A0A7S1CW20"/>
<protein>
    <submittedName>
        <fullName evidence="2">Uncharacterized protein</fullName>
    </submittedName>
</protein>
<keyword evidence="1" id="KW-1133">Transmembrane helix</keyword>
<dbReference type="EMBL" id="HBFW01001981">
    <property type="protein sequence ID" value="CAD8930251.1"/>
    <property type="molecule type" value="Transcribed_RNA"/>
</dbReference>
<evidence type="ECO:0000256" key="1">
    <source>
        <dbReference type="SAM" id="Phobius"/>
    </source>
</evidence>
<feature type="transmembrane region" description="Helical" evidence="1">
    <location>
        <begin position="20"/>
        <end position="38"/>
    </location>
</feature>
<evidence type="ECO:0000313" key="2">
    <source>
        <dbReference type="EMBL" id="CAD8930251.1"/>
    </source>
</evidence>
<reference evidence="2" key="1">
    <citation type="submission" date="2021-01" db="EMBL/GenBank/DDBJ databases">
        <authorList>
            <person name="Corre E."/>
            <person name="Pelletier E."/>
            <person name="Niang G."/>
            <person name="Scheremetjew M."/>
            <person name="Finn R."/>
            <person name="Kale V."/>
            <person name="Holt S."/>
            <person name="Cochrane G."/>
            <person name="Meng A."/>
            <person name="Brown T."/>
            <person name="Cohen L."/>
        </authorList>
    </citation>
    <scope>NUCLEOTIDE SEQUENCE</scope>
    <source>
        <strain evidence="2">ECT3854</strain>
    </source>
</reference>
<organism evidence="2">
    <name type="scientific">Cyclophora tenuis</name>
    <name type="common">Marine diatom</name>
    <dbReference type="NCBI Taxonomy" id="216820"/>
    <lineage>
        <taxon>Eukaryota</taxon>
        <taxon>Sar</taxon>
        <taxon>Stramenopiles</taxon>
        <taxon>Ochrophyta</taxon>
        <taxon>Bacillariophyta</taxon>
        <taxon>Fragilariophyceae</taxon>
        <taxon>Fragilariophycidae</taxon>
        <taxon>Cyclophorales</taxon>
        <taxon>Cyclophoraceae</taxon>
        <taxon>Cyclophora</taxon>
    </lineage>
</organism>
<gene>
    <name evidence="2" type="ORF">CTEN0397_LOCUS1273</name>
</gene>
<keyword evidence="1" id="KW-0812">Transmembrane</keyword>
<accession>A0A7S1CW20</accession>
<keyword evidence="1" id="KW-0472">Membrane</keyword>
<sequence>MHHEGPLFPPPFPSFIELSIRFLVAVILGFLIPIPFTLPFTCGSFVLPYVFCQLLIVLRLVGHCNFLHFLHCFSTSFLPFHYHGLTFASLAPTRARTLALTLAPTRRSL</sequence>
<proteinExistence type="predicted"/>
<name>A0A7S1CW20_CYCTE</name>